<dbReference type="EMBL" id="JBHSWV010000121">
    <property type="protein sequence ID" value="MFC6765002.1"/>
    <property type="molecule type" value="Genomic_DNA"/>
</dbReference>
<gene>
    <name evidence="1" type="ORF">ACFQE6_08265</name>
</gene>
<proteinExistence type="predicted"/>
<keyword evidence="2" id="KW-1185">Reference proteome</keyword>
<dbReference type="Proteomes" id="UP001596383">
    <property type="component" value="Unassembled WGS sequence"/>
</dbReference>
<evidence type="ECO:0000313" key="2">
    <source>
        <dbReference type="Proteomes" id="UP001596383"/>
    </source>
</evidence>
<dbReference type="Pfam" id="PF19799">
    <property type="entry name" value="DUF6282"/>
    <property type="match status" value="1"/>
</dbReference>
<protein>
    <submittedName>
        <fullName evidence="1">DUF6282 family protein</fullName>
    </submittedName>
</protein>
<dbReference type="InterPro" id="IPR046249">
    <property type="entry name" value="DUF6282"/>
</dbReference>
<accession>A0ABD5SIY2</accession>
<dbReference type="AlphaFoldDB" id="A0ABD5SIY2"/>
<dbReference type="RefSeq" id="WP_273738047.1">
    <property type="nucleotide sequence ID" value="NZ_JAQIVI010000121.1"/>
</dbReference>
<dbReference type="Gene3D" id="3.20.20.140">
    <property type="entry name" value="Metal-dependent hydrolases"/>
    <property type="match status" value="1"/>
</dbReference>
<dbReference type="SUPFAM" id="SSF51556">
    <property type="entry name" value="Metallo-dependent hydrolases"/>
    <property type="match status" value="1"/>
</dbReference>
<sequence length="282" mass="30316">MSVPRGALDIHVHAGPSVFNRTHDAIVLAESLTRQNIAAVYKSHFGNTHAHVRLAETHVPEAEVYSSATLNSFVGGVNEAAVEHALETDAAVVWLPTLDAANFNVTALGRDYPFPVRNLTVADDGRATNSVRSVLETIADHENRTVLGNGHVSCKETAAVLDAIEEMGLSVPYLVTHADFEFMGLNTETQARLADRGAILEKCYLPVVHGDLSAAEFVASIRRIGIDHCVVSTDHGAVANESPPAAYETLLETLWNEGLSEAEIEQLAVTNPRRLLGVETPA</sequence>
<dbReference type="InterPro" id="IPR032466">
    <property type="entry name" value="Metal_Hydrolase"/>
</dbReference>
<evidence type="ECO:0000313" key="1">
    <source>
        <dbReference type="EMBL" id="MFC6765002.1"/>
    </source>
</evidence>
<organism evidence="1 2">
    <name type="scientific">Natrinema soli</name>
    <dbReference type="NCBI Taxonomy" id="1930624"/>
    <lineage>
        <taxon>Archaea</taxon>
        <taxon>Methanobacteriati</taxon>
        <taxon>Methanobacteriota</taxon>
        <taxon>Stenosarchaea group</taxon>
        <taxon>Halobacteria</taxon>
        <taxon>Halobacteriales</taxon>
        <taxon>Natrialbaceae</taxon>
        <taxon>Natrinema</taxon>
    </lineage>
</organism>
<comment type="caution">
    <text evidence="1">The sequence shown here is derived from an EMBL/GenBank/DDBJ whole genome shotgun (WGS) entry which is preliminary data.</text>
</comment>
<reference evidence="1 2" key="1">
    <citation type="journal article" date="2019" name="Int. J. Syst. Evol. Microbiol.">
        <title>The Global Catalogue of Microorganisms (GCM) 10K type strain sequencing project: providing services to taxonomists for standard genome sequencing and annotation.</title>
        <authorList>
            <consortium name="The Broad Institute Genomics Platform"/>
            <consortium name="The Broad Institute Genome Sequencing Center for Infectious Disease"/>
            <person name="Wu L."/>
            <person name="Ma J."/>
        </authorList>
    </citation>
    <scope>NUCLEOTIDE SEQUENCE [LARGE SCALE GENOMIC DNA]</scope>
    <source>
        <strain evidence="1 2">LMG 29247</strain>
    </source>
</reference>
<name>A0ABD5SIY2_9EURY</name>